<dbReference type="GO" id="GO:1990904">
    <property type="term" value="C:ribonucleoprotein complex"/>
    <property type="evidence" value="ECO:0007669"/>
    <property type="project" value="UniProtKB-UniRule"/>
</dbReference>
<keyword evidence="3" id="KW-0694">RNA-binding</keyword>
<dbReference type="InterPro" id="IPR020568">
    <property type="entry name" value="Ribosomal_Su5_D2-typ_SF"/>
</dbReference>
<dbReference type="EnsemblPlants" id="Kaladp0048s0561.1.v1.1">
    <property type="protein sequence ID" value="Kaladp0048s0561.1.v1.1"/>
    <property type="gene ID" value="Kaladp0048s0561.v1.1"/>
</dbReference>
<feature type="region of interest" description="Disordered" evidence="9">
    <location>
        <begin position="74"/>
        <end position="95"/>
    </location>
</feature>
<dbReference type="InterPro" id="IPR014721">
    <property type="entry name" value="Ribsml_uS5_D2-typ_fold_subgr"/>
</dbReference>
<dbReference type="Gene3D" id="3.30.230.10">
    <property type="match status" value="1"/>
</dbReference>
<feature type="coiled-coil region" evidence="8">
    <location>
        <begin position="242"/>
        <end position="290"/>
    </location>
</feature>
<dbReference type="InterPro" id="IPR005324">
    <property type="entry name" value="Ribosomal_uS5_C"/>
</dbReference>
<evidence type="ECO:0000256" key="3">
    <source>
        <dbReference type="ARBA" id="ARBA00022884"/>
    </source>
</evidence>
<evidence type="ECO:0000256" key="8">
    <source>
        <dbReference type="SAM" id="Coils"/>
    </source>
</evidence>
<feature type="region of interest" description="Disordered" evidence="9">
    <location>
        <begin position="194"/>
        <end position="233"/>
    </location>
</feature>
<feature type="domain" description="S5 DRBM" evidence="10">
    <location>
        <begin position="297"/>
        <end position="360"/>
    </location>
</feature>
<evidence type="ECO:0000256" key="5">
    <source>
        <dbReference type="ARBA" id="ARBA00023274"/>
    </source>
</evidence>
<keyword evidence="4 6" id="KW-0689">Ribosomal protein</keyword>
<dbReference type="SUPFAM" id="SSF54211">
    <property type="entry name" value="Ribosomal protein S5 domain 2-like"/>
    <property type="match status" value="1"/>
</dbReference>
<feature type="compositionally biased region" description="Acidic residues" evidence="9">
    <location>
        <begin position="210"/>
        <end position="233"/>
    </location>
</feature>
<dbReference type="InterPro" id="IPR013810">
    <property type="entry name" value="Ribosomal_uS5_N"/>
</dbReference>
<evidence type="ECO:0000256" key="2">
    <source>
        <dbReference type="ARBA" id="ARBA00022730"/>
    </source>
</evidence>
<dbReference type="Proteomes" id="UP000594263">
    <property type="component" value="Unplaced"/>
</dbReference>
<sequence length="454" mass="51930">MTSKSRAAVALSRLLLRKAVNEPSIGAISRRFSTMPHHCVKQKEEIHASGSRVDFGARWFLSVRAVTSDAFSTRQEAVSESESEESDEDDEDEERLTREAVKNKLEFFKKKFRRHEELLKSFVKAETLDDAYKCMKRIDKFEAKHFRVRPEYRVMGELMSRLKTAEGKEKFVLQQKLHRAVRLAEVRELNDPTNVENLGKLETRPMADNQLEDEEEKDKDGDEDYSDKEDEDDMYEGDHVLIEKLNAIDQKLEEKLADLAHTFGKKGKLLEEEIKELAEERNALSEKKSRPVFRKGFDVQLLNVNRTVKVTKGGQVAKFSAIVICGNYNGVVGYAKAKGPQVGVALRKAHEKCFQNLHTVELYKEHTIPHAVVAEYKKTKVYLWPRPTYRGVAAGRHVNPILQLTGLKNVHSKVIGSRNPFNQVKAVFKALNAMETPKDMQEKLGRSVVESYLL</sequence>
<name>A0A7N0U071_KALFE</name>
<keyword evidence="12" id="KW-1185">Reference proteome</keyword>
<keyword evidence="8" id="KW-0175">Coiled coil</keyword>
<dbReference type="PROSITE" id="PS50881">
    <property type="entry name" value="S5_DSRBD"/>
    <property type="match status" value="1"/>
</dbReference>
<evidence type="ECO:0000256" key="7">
    <source>
        <dbReference type="RuleBase" id="RU003823"/>
    </source>
</evidence>
<dbReference type="OMA" id="ASAXPIS"/>
<organism evidence="11 12">
    <name type="scientific">Kalanchoe fedtschenkoi</name>
    <name type="common">Lavender scallops</name>
    <name type="synonym">South American air plant</name>
    <dbReference type="NCBI Taxonomy" id="63787"/>
    <lineage>
        <taxon>Eukaryota</taxon>
        <taxon>Viridiplantae</taxon>
        <taxon>Streptophyta</taxon>
        <taxon>Embryophyta</taxon>
        <taxon>Tracheophyta</taxon>
        <taxon>Spermatophyta</taxon>
        <taxon>Magnoliopsida</taxon>
        <taxon>eudicotyledons</taxon>
        <taxon>Gunneridae</taxon>
        <taxon>Pentapetalae</taxon>
        <taxon>Saxifragales</taxon>
        <taxon>Crassulaceae</taxon>
        <taxon>Kalanchoe</taxon>
    </lineage>
</organism>
<dbReference type="Pfam" id="PF03719">
    <property type="entry name" value="Ribosomal_S5_C"/>
    <property type="match status" value="1"/>
</dbReference>
<dbReference type="GO" id="GO:0003735">
    <property type="term" value="F:structural constituent of ribosome"/>
    <property type="evidence" value="ECO:0007669"/>
    <property type="project" value="UniProtKB-UniRule"/>
</dbReference>
<dbReference type="InterPro" id="IPR000851">
    <property type="entry name" value="Ribosomal_uS5"/>
</dbReference>
<dbReference type="GO" id="GO:0005840">
    <property type="term" value="C:ribosome"/>
    <property type="evidence" value="ECO:0007669"/>
    <property type="project" value="UniProtKB-KW"/>
</dbReference>
<protein>
    <recommendedName>
        <fullName evidence="10">S5 DRBM domain-containing protein</fullName>
    </recommendedName>
</protein>
<evidence type="ECO:0000313" key="12">
    <source>
        <dbReference type="Proteomes" id="UP000594263"/>
    </source>
</evidence>
<accession>A0A7N0U071</accession>
<dbReference type="SUPFAM" id="SSF54768">
    <property type="entry name" value="dsRNA-binding domain-like"/>
    <property type="match status" value="1"/>
</dbReference>
<evidence type="ECO:0000256" key="1">
    <source>
        <dbReference type="ARBA" id="ARBA00008945"/>
    </source>
</evidence>
<dbReference type="FunFam" id="3.30.230.10:FF:000002">
    <property type="entry name" value="30S ribosomal protein S5"/>
    <property type="match status" value="1"/>
</dbReference>
<feature type="compositionally biased region" description="Acidic residues" evidence="9">
    <location>
        <begin position="79"/>
        <end position="94"/>
    </location>
</feature>
<dbReference type="GO" id="GO:0019843">
    <property type="term" value="F:rRNA binding"/>
    <property type="evidence" value="ECO:0007669"/>
    <property type="project" value="UniProtKB-KW"/>
</dbReference>
<dbReference type="GO" id="GO:0003729">
    <property type="term" value="F:mRNA binding"/>
    <property type="evidence" value="ECO:0007669"/>
    <property type="project" value="UniProtKB-ARBA"/>
</dbReference>
<proteinExistence type="inferred from homology"/>
<dbReference type="Gene3D" id="3.30.160.20">
    <property type="match status" value="1"/>
</dbReference>
<evidence type="ECO:0000256" key="6">
    <source>
        <dbReference type="PROSITE-ProRule" id="PRU00268"/>
    </source>
</evidence>
<dbReference type="GO" id="GO:0005737">
    <property type="term" value="C:cytoplasm"/>
    <property type="evidence" value="ECO:0007669"/>
    <property type="project" value="UniProtKB-ARBA"/>
</dbReference>
<evidence type="ECO:0000256" key="9">
    <source>
        <dbReference type="SAM" id="MobiDB-lite"/>
    </source>
</evidence>
<dbReference type="GO" id="GO:0006412">
    <property type="term" value="P:translation"/>
    <property type="evidence" value="ECO:0007669"/>
    <property type="project" value="InterPro"/>
</dbReference>
<keyword evidence="5 6" id="KW-0687">Ribonucleoprotein</keyword>
<evidence type="ECO:0000259" key="10">
    <source>
        <dbReference type="PROSITE" id="PS50881"/>
    </source>
</evidence>
<evidence type="ECO:0000313" key="11">
    <source>
        <dbReference type="EnsemblPlants" id="Kaladp0048s0561.1.v1.1"/>
    </source>
</evidence>
<reference evidence="11" key="1">
    <citation type="submission" date="2021-01" db="UniProtKB">
        <authorList>
            <consortium name="EnsemblPlants"/>
        </authorList>
    </citation>
    <scope>IDENTIFICATION</scope>
</reference>
<dbReference type="PANTHER" id="PTHR48432">
    <property type="entry name" value="S5 DRBM DOMAIN-CONTAINING PROTEIN"/>
    <property type="match status" value="1"/>
</dbReference>
<comment type="similarity">
    <text evidence="1 7">Belongs to the universal ribosomal protein uS5 family.</text>
</comment>
<keyword evidence="2" id="KW-0699">rRNA-binding</keyword>
<evidence type="ECO:0000256" key="4">
    <source>
        <dbReference type="ARBA" id="ARBA00022980"/>
    </source>
</evidence>
<dbReference type="AlphaFoldDB" id="A0A7N0U071"/>
<dbReference type="Pfam" id="PF00333">
    <property type="entry name" value="Ribosomal_S5"/>
    <property type="match status" value="1"/>
</dbReference>
<dbReference type="PANTHER" id="PTHR48432:SF1">
    <property type="entry name" value="S5 DRBM DOMAIN-CONTAINING PROTEIN"/>
    <property type="match status" value="1"/>
</dbReference>
<dbReference type="Gramene" id="Kaladp0048s0561.1.v1.1">
    <property type="protein sequence ID" value="Kaladp0048s0561.1.v1.1"/>
    <property type="gene ID" value="Kaladp0048s0561.v1.1"/>
</dbReference>